<keyword evidence="2" id="KW-1185">Reference proteome</keyword>
<gene>
    <name evidence="1" type="ORF">E4K65_04710</name>
</gene>
<dbReference type="OrthoDB" id="8265401at2"/>
<dbReference type="Proteomes" id="UP000297966">
    <property type="component" value="Unassembled WGS sequence"/>
</dbReference>
<dbReference type="EMBL" id="SPQT01000001">
    <property type="protein sequence ID" value="TFV51369.1"/>
    <property type="molecule type" value="Genomic_DNA"/>
</dbReference>
<reference evidence="1 2" key="1">
    <citation type="submission" date="2019-03" db="EMBL/GenBank/DDBJ databases">
        <title>Bradyrhizobium diversity isolated from nodules of Chamaecrista fasciculata.</title>
        <authorList>
            <person name="Klepa M.S."/>
            <person name="Urquiaga M.O."/>
            <person name="Hungria M."/>
            <person name="Delamuta J.R."/>
        </authorList>
    </citation>
    <scope>NUCLEOTIDE SEQUENCE [LARGE SCALE GENOMIC DNA]</scope>
    <source>
        <strain evidence="1 2">CNPSo 3448</strain>
    </source>
</reference>
<proteinExistence type="predicted"/>
<organism evidence="1 2">
    <name type="scientific">Bradyrhizobium niftali</name>
    <dbReference type="NCBI Taxonomy" id="2560055"/>
    <lineage>
        <taxon>Bacteria</taxon>
        <taxon>Pseudomonadati</taxon>
        <taxon>Pseudomonadota</taxon>
        <taxon>Alphaproteobacteria</taxon>
        <taxon>Hyphomicrobiales</taxon>
        <taxon>Nitrobacteraceae</taxon>
        <taxon>Bradyrhizobium</taxon>
    </lineage>
</organism>
<name>A0A4Y9M854_9BRAD</name>
<dbReference type="AlphaFoldDB" id="A0A4Y9M854"/>
<comment type="caution">
    <text evidence="1">The sequence shown here is derived from an EMBL/GenBank/DDBJ whole genome shotgun (WGS) entry which is preliminary data.</text>
</comment>
<evidence type="ECO:0000313" key="1">
    <source>
        <dbReference type="EMBL" id="TFV51369.1"/>
    </source>
</evidence>
<evidence type="ECO:0000313" key="2">
    <source>
        <dbReference type="Proteomes" id="UP000297966"/>
    </source>
</evidence>
<accession>A0A4Y9M854</accession>
<dbReference type="RefSeq" id="WP_135173111.1">
    <property type="nucleotide sequence ID" value="NZ_SPQT01000001.1"/>
</dbReference>
<sequence>MASMSRKDLELIALQEIRSFPGGELVIAVEVECDEDNPNTMNWHLNVTAADGADIDRIDYAARTTTERLKRRYALQRH</sequence>
<protein>
    <submittedName>
        <fullName evidence="1">Uncharacterized protein</fullName>
    </submittedName>
</protein>